<keyword evidence="9 15" id="KW-0479">Metal-binding</keyword>
<dbReference type="GO" id="GO:0032264">
    <property type="term" value="P:IMP salvage"/>
    <property type="evidence" value="ECO:0007669"/>
    <property type="project" value="TreeGrafter"/>
</dbReference>
<dbReference type="Pfam" id="PF00156">
    <property type="entry name" value="Pribosyltran"/>
    <property type="match status" value="1"/>
</dbReference>
<evidence type="ECO:0000256" key="1">
    <source>
        <dbReference type="ARBA" id="ARBA00001946"/>
    </source>
</evidence>
<dbReference type="GO" id="GO:0006178">
    <property type="term" value="P:guanine salvage"/>
    <property type="evidence" value="ECO:0007669"/>
    <property type="project" value="TreeGrafter"/>
</dbReference>
<evidence type="ECO:0000256" key="12">
    <source>
        <dbReference type="ARBA" id="ARBA00022842"/>
    </source>
</evidence>
<evidence type="ECO:0000313" key="18">
    <source>
        <dbReference type="Proteomes" id="UP000748308"/>
    </source>
</evidence>
<dbReference type="GO" id="GO:0005829">
    <property type="term" value="C:cytosol"/>
    <property type="evidence" value="ECO:0007669"/>
    <property type="project" value="TreeGrafter"/>
</dbReference>
<proteinExistence type="inferred from homology"/>
<evidence type="ECO:0000256" key="8">
    <source>
        <dbReference type="ARBA" id="ARBA00022679"/>
    </source>
</evidence>
<keyword evidence="10 15" id="KW-0660">Purine salvage</keyword>
<comment type="catalytic activity">
    <reaction evidence="14">
        <text>IMP + diphosphate = hypoxanthine + 5-phospho-alpha-D-ribose 1-diphosphate</text>
        <dbReference type="Rhea" id="RHEA:17973"/>
        <dbReference type="ChEBI" id="CHEBI:17368"/>
        <dbReference type="ChEBI" id="CHEBI:33019"/>
        <dbReference type="ChEBI" id="CHEBI:58017"/>
        <dbReference type="ChEBI" id="CHEBI:58053"/>
        <dbReference type="EC" id="2.4.2.8"/>
    </reaction>
    <physiologicalReaction direction="right-to-left" evidence="14">
        <dbReference type="Rhea" id="RHEA:17975"/>
    </physiologicalReaction>
</comment>
<keyword evidence="12 15" id="KW-0460">Magnesium</keyword>
<reference evidence="17" key="1">
    <citation type="submission" date="2019-03" db="EMBL/GenBank/DDBJ databases">
        <title>Lake Tanganyika Metagenome-Assembled Genomes (MAGs).</title>
        <authorList>
            <person name="Tran P."/>
        </authorList>
    </citation>
    <scope>NUCLEOTIDE SEQUENCE</scope>
    <source>
        <strain evidence="17">M_DeepCast_400m_m2_100</strain>
    </source>
</reference>
<evidence type="ECO:0000256" key="5">
    <source>
        <dbReference type="ARBA" id="ARBA00011895"/>
    </source>
</evidence>
<evidence type="ECO:0000256" key="15">
    <source>
        <dbReference type="RuleBase" id="RU364099"/>
    </source>
</evidence>
<comment type="pathway">
    <text evidence="3 15">Purine metabolism; IMP biosynthesis via salvage pathway; IMP from hypoxanthine: step 1/1.</text>
</comment>
<accession>A0A937X869</accession>
<dbReference type="InterPro" id="IPR029057">
    <property type="entry name" value="PRTase-like"/>
</dbReference>
<dbReference type="GO" id="GO:0000287">
    <property type="term" value="F:magnesium ion binding"/>
    <property type="evidence" value="ECO:0007669"/>
    <property type="project" value="TreeGrafter"/>
</dbReference>
<dbReference type="InterPro" id="IPR005904">
    <property type="entry name" value="Hxn_phspho_trans"/>
</dbReference>
<dbReference type="GO" id="GO:0032263">
    <property type="term" value="P:GMP salvage"/>
    <property type="evidence" value="ECO:0007669"/>
    <property type="project" value="TreeGrafter"/>
</dbReference>
<keyword evidence="6 15" id="KW-0963">Cytoplasm</keyword>
<evidence type="ECO:0000256" key="2">
    <source>
        <dbReference type="ARBA" id="ARBA00004496"/>
    </source>
</evidence>
<dbReference type="GO" id="GO:0052657">
    <property type="term" value="F:guanine phosphoribosyltransferase activity"/>
    <property type="evidence" value="ECO:0007669"/>
    <property type="project" value="UniProtKB-ARBA"/>
</dbReference>
<sequence length="180" mass="20307">MRVLLDREQIERRTRELAREISRDFLGKNPVLIGILKGSTMFLADLMRRLDLDPEIDFISISSYASGVTSSGTVRLLKDLDGDISGRDVLVVEDIIDSGLSLSYLRKNLLSRNPRSLSIVTLLDKRVPRERQVFVDYVGFEIEDLFVIGYGLDHAEHFRELPYVAVLEPDDPSGPYGGPI</sequence>
<dbReference type="GO" id="GO:0046100">
    <property type="term" value="P:hypoxanthine metabolic process"/>
    <property type="evidence" value="ECO:0007669"/>
    <property type="project" value="TreeGrafter"/>
</dbReference>
<dbReference type="GO" id="GO:0006166">
    <property type="term" value="P:purine ribonucleoside salvage"/>
    <property type="evidence" value="ECO:0007669"/>
    <property type="project" value="UniProtKB-KW"/>
</dbReference>
<dbReference type="EMBL" id="VGIY01000004">
    <property type="protein sequence ID" value="MBM3316294.1"/>
    <property type="molecule type" value="Genomic_DNA"/>
</dbReference>
<name>A0A937X869_UNCEI</name>
<evidence type="ECO:0000256" key="9">
    <source>
        <dbReference type="ARBA" id="ARBA00022723"/>
    </source>
</evidence>
<dbReference type="PANTHER" id="PTHR43340:SF1">
    <property type="entry name" value="HYPOXANTHINE PHOSPHORIBOSYLTRANSFERASE"/>
    <property type="match status" value="1"/>
</dbReference>
<dbReference type="Gene3D" id="3.40.50.2020">
    <property type="match status" value="1"/>
</dbReference>
<evidence type="ECO:0000259" key="16">
    <source>
        <dbReference type="Pfam" id="PF00156"/>
    </source>
</evidence>
<comment type="similarity">
    <text evidence="4 15">Belongs to the purine/pyrimidine phosphoribosyltransferase family.</text>
</comment>
<dbReference type="PANTHER" id="PTHR43340">
    <property type="entry name" value="HYPOXANTHINE-GUANINE PHOSPHORIBOSYLTRANSFERASE"/>
    <property type="match status" value="1"/>
</dbReference>
<keyword evidence="8 15" id="KW-0808">Transferase</keyword>
<evidence type="ECO:0000313" key="17">
    <source>
        <dbReference type="EMBL" id="MBM3316294.1"/>
    </source>
</evidence>
<evidence type="ECO:0000256" key="7">
    <source>
        <dbReference type="ARBA" id="ARBA00022676"/>
    </source>
</evidence>
<evidence type="ECO:0000256" key="10">
    <source>
        <dbReference type="ARBA" id="ARBA00022726"/>
    </source>
</evidence>
<feature type="domain" description="Phosphoribosyltransferase" evidence="16">
    <location>
        <begin position="5"/>
        <end position="153"/>
    </location>
</feature>
<dbReference type="Proteomes" id="UP000748308">
    <property type="component" value="Unassembled WGS sequence"/>
</dbReference>
<organism evidence="17 18">
    <name type="scientific">Eiseniibacteriota bacterium</name>
    <dbReference type="NCBI Taxonomy" id="2212470"/>
    <lineage>
        <taxon>Bacteria</taxon>
        <taxon>Candidatus Eiseniibacteriota</taxon>
    </lineage>
</organism>
<dbReference type="NCBIfam" id="TIGR01203">
    <property type="entry name" value="HGPRTase"/>
    <property type="match status" value="1"/>
</dbReference>
<evidence type="ECO:0000256" key="11">
    <source>
        <dbReference type="ARBA" id="ARBA00022741"/>
    </source>
</evidence>
<dbReference type="InterPro" id="IPR000836">
    <property type="entry name" value="PRTase_dom"/>
</dbReference>
<comment type="caution">
    <text evidence="17">The sequence shown here is derived from an EMBL/GenBank/DDBJ whole genome shotgun (WGS) entry which is preliminary data.</text>
</comment>
<dbReference type="AlphaFoldDB" id="A0A937X869"/>
<dbReference type="CDD" id="cd06223">
    <property type="entry name" value="PRTases_typeI"/>
    <property type="match status" value="1"/>
</dbReference>
<dbReference type="GO" id="GO:0004422">
    <property type="term" value="F:hypoxanthine phosphoribosyltransferase activity"/>
    <property type="evidence" value="ECO:0007669"/>
    <property type="project" value="InterPro"/>
</dbReference>
<dbReference type="FunFam" id="3.40.50.2020:FF:000006">
    <property type="entry name" value="Hypoxanthine phosphoribosyltransferase"/>
    <property type="match status" value="1"/>
</dbReference>
<evidence type="ECO:0000256" key="13">
    <source>
        <dbReference type="ARBA" id="ARBA00048811"/>
    </source>
</evidence>
<dbReference type="EC" id="2.4.2.8" evidence="5 15"/>
<comment type="catalytic activity">
    <reaction evidence="13">
        <text>GMP + diphosphate = guanine + 5-phospho-alpha-D-ribose 1-diphosphate</text>
        <dbReference type="Rhea" id="RHEA:25424"/>
        <dbReference type="ChEBI" id="CHEBI:16235"/>
        <dbReference type="ChEBI" id="CHEBI:33019"/>
        <dbReference type="ChEBI" id="CHEBI:58017"/>
        <dbReference type="ChEBI" id="CHEBI:58115"/>
        <dbReference type="EC" id="2.4.2.8"/>
    </reaction>
    <physiologicalReaction direction="right-to-left" evidence="13">
        <dbReference type="Rhea" id="RHEA:25426"/>
    </physiologicalReaction>
</comment>
<evidence type="ECO:0000256" key="4">
    <source>
        <dbReference type="ARBA" id="ARBA00008391"/>
    </source>
</evidence>
<comment type="subcellular location">
    <subcellularLocation>
        <location evidence="2 15">Cytoplasm</location>
    </subcellularLocation>
</comment>
<keyword evidence="11 15" id="KW-0547">Nucleotide-binding</keyword>
<dbReference type="InterPro" id="IPR050408">
    <property type="entry name" value="HGPRT"/>
</dbReference>
<dbReference type="GO" id="GO:0000166">
    <property type="term" value="F:nucleotide binding"/>
    <property type="evidence" value="ECO:0007669"/>
    <property type="project" value="UniProtKB-KW"/>
</dbReference>
<evidence type="ECO:0000256" key="14">
    <source>
        <dbReference type="ARBA" id="ARBA00049402"/>
    </source>
</evidence>
<dbReference type="SUPFAM" id="SSF53271">
    <property type="entry name" value="PRTase-like"/>
    <property type="match status" value="1"/>
</dbReference>
<keyword evidence="7 15" id="KW-0328">Glycosyltransferase</keyword>
<evidence type="ECO:0000256" key="3">
    <source>
        <dbReference type="ARBA" id="ARBA00004669"/>
    </source>
</evidence>
<evidence type="ECO:0000256" key="6">
    <source>
        <dbReference type="ARBA" id="ARBA00022490"/>
    </source>
</evidence>
<comment type="cofactor">
    <cofactor evidence="1 15">
        <name>Mg(2+)</name>
        <dbReference type="ChEBI" id="CHEBI:18420"/>
    </cofactor>
</comment>
<gene>
    <name evidence="17" type="primary">hpt</name>
    <name evidence="17" type="ORF">FJY75_00435</name>
</gene>
<protein>
    <recommendedName>
        <fullName evidence="5 15">Hypoxanthine phosphoribosyltransferase</fullName>
        <ecNumber evidence="5 15">2.4.2.8</ecNumber>
    </recommendedName>
</protein>